<sequence>MYLKLGKKRDSLWKYLFDNALKTPKDIGYMHRKVIAIQHLQGYHEAKNGVIEIFIARCERLWFNKQEDRLRAKTCADELDAGEHFDVLDSEEETSDDNMDLPIPDAQEDVQQAFDGGEGRPTMEGIETNVVASRESIRGGEQRSCEQGMQESVGNEIRGPVGACNASKNNNKEGLRPGTASLSGKKPHLQSKGKESSARYPGILTQLDNMYVSMGLSKIPRENQYNVPLEENEQVGRMDVNAIKFALPPDDDDKLMPGDTIREDMKEFTGGPHFVQHSGTVVETKDHQWGHHILWHPKVFEPCVWNGKWHMAVCIDGQWQLRKRVLKSKFFEIAEEQVHIKVRQTNGGSDSLAQGAYADTLYDKLRDQNMLECNANTHDIESSVSHGPIPWKLPSREVLQEFEGEIRLGNSQQLGHDGIHASTSTAGRPFTSSVHSDEQVDERGMIWKNLWATRMSQEEIECRPSINRSTLHCNRRIPRRTKSQRIASQQWNLPRFARGRNRKWLRSQCPCKELS</sequence>
<name>A0A388MC69_CHABU</name>
<dbReference type="AlphaFoldDB" id="A0A388MC69"/>
<dbReference type="EMBL" id="BFEA01001008">
    <property type="protein sequence ID" value="GBG92156.1"/>
    <property type="molecule type" value="Genomic_DNA"/>
</dbReference>
<dbReference type="Gramene" id="GBG92156">
    <property type="protein sequence ID" value="GBG92156"/>
    <property type="gene ID" value="CBR_g54507"/>
</dbReference>
<evidence type="ECO:0000313" key="3">
    <source>
        <dbReference type="Proteomes" id="UP000265515"/>
    </source>
</evidence>
<evidence type="ECO:0000313" key="2">
    <source>
        <dbReference type="EMBL" id="GBG92156.1"/>
    </source>
</evidence>
<keyword evidence="3" id="KW-1185">Reference proteome</keyword>
<protein>
    <submittedName>
        <fullName evidence="2">Uncharacterized protein</fullName>
    </submittedName>
</protein>
<reference evidence="2 3" key="1">
    <citation type="journal article" date="2018" name="Cell">
        <title>The Chara Genome: Secondary Complexity and Implications for Plant Terrestrialization.</title>
        <authorList>
            <person name="Nishiyama T."/>
            <person name="Sakayama H."/>
            <person name="Vries J.D."/>
            <person name="Buschmann H."/>
            <person name="Saint-Marcoux D."/>
            <person name="Ullrich K.K."/>
            <person name="Haas F.B."/>
            <person name="Vanderstraeten L."/>
            <person name="Becker D."/>
            <person name="Lang D."/>
            <person name="Vosolsobe S."/>
            <person name="Rombauts S."/>
            <person name="Wilhelmsson P.K.I."/>
            <person name="Janitza P."/>
            <person name="Kern R."/>
            <person name="Heyl A."/>
            <person name="Rumpler F."/>
            <person name="Villalobos L.I.A.C."/>
            <person name="Clay J.M."/>
            <person name="Skokan R."/>
            <person name="Toyoda A."/>
            <person name="Suzuki Y."/>
            <person name="Kagoshima H."/>
            <person name="Schijlen E."/>
            <person name="Tajeshwar N."/>
            <person name="Catarino B."/>
            <person name="Hetherington A.J."/>
            <person name="Saltykova A."/>
            <person name="Bonnot C."/>
            <person name="Breuninger H."/>
            <person name="Symeonidi A."/>
            <person name="Radhakrishnan G.V."/>
            <person name="Van Nieuwerburgh F."/>
            <person name="Deforce D."/>
            <person name="Chang C."/>
            <person name="Karol K.G."/>
            <person name="Hedrich R."/>
            <person name="Ulvskov P."/>
            <person name="Glockner G."/>
            <person name="Delwiche C.F."/>
            <person name="Petrasek J."/>
            <person name="Van de Peer Y."/>
            <person name="Friml J."/>
            <person name="Beilby M."/>
            <person name="Dolan L."/>
            <person name="Kohara Y."/>
            <person name="Sugano S."/>
            <person name="Fujiyama A."/>
            <person name="Delaux P.-M."/>
            <person name="Quint M."/>
            <person name="TheiBen G."/>
            <person name="Hagemann M."/>
            <person name="Harholt J."/>
            <person name="Dunand C."/>
            <person name="Zachgo S."/>
            <person name="Langdale J."/>
            <person name="Maumus F."/>
            <person name="Straeten D.V.D."/>
            <person name="Gould S.B."/>
            <person name="Rensing S.A."/>
        </authorList>
    </citation>
    <scope>NUCLEOTIDE SEQUENCE [LARGE SCALE GENOMIC DNA]</scope>
    <source>
        <strain evidence="2 3">S276</strain>
    </source>
</reference>
<comment type="caution">
    <text evidence="2">The sequence shown here is derived from an EMBL/GenBank/DDBJ whole genome shotgun (WGS) entry which is preliminary data.</text>
</comment>
<evidence type="ECO:0000256" key="1">
    <source>
        <dbReference type="SAM" id="MobiDB-lite"/>
    </source>
</evidence>
<feature type="region of interest" description="Disordered" evidence="1">
    <location>
        <begin position="150"/>
        <end position="197"/>
    </location>
</feature>
<proteinExistence type="predicted"/>
<accession>A0A388MC69</accession>
<gene>
    <name evidence="2" type="ORF">CBR_g54507</name>
</gene>
<dbReference type="Proteomes" id="UP000265515">
    <property type="component" value="Unassembled WGS sequence"/>
</dbReference>
<organism evidence="2 3">
    <name type="scientific">Chara braunii</name>
    <name type="common">Braun's stonewort</name>
    <dbReference type="NCBI Taxonomy" id="69332"/>
    <lineage>
        <taxon>Eukaryota</taxon>
        <taxon>Viridiplantae</taxon>
        <taxon>Streptophyta</taxon>
        <taxon>Charophyceae</taxon>
        <taxon>Charales</taxon>
        <taxon>Characeae</taxon>
        <taxon>Chara</taxon>
    </lineage>
</organism>